<evidence type="ECO:0000313" key="3">
    <source>
        <dbReference type="EMBL" id="MBM3331872.1"/>
    </source>
</evidence>
<sequence length="395" mass="43404">MTKLHWNFKDVFRALRLGFSAKKVWMLSLGLLFGFTGYVLLTYLAYVAAGLDFLAVWQTYRLLPLPSPYEYAFPWYSWVVFGAGVLWFICVLLLSGTAVSKVAYEQLRGDEFFESKEAFRFAIKNRSAVLGSPLLILAFVALIVACGLLLSLLGAIPAAGEIIVGLLAVLGFIASLFIVYLLVVFFFSLLLGPSVVATTHSDTFDTLFEVFSCVNEQPARLLSYTATIALLGKAGSFLLGLATSAAGRIGYAILGSFMGEKLAMVMGNAAYYFKLAAPDWCPALLQQTFIAEMNLYGFPQVYLPGDYIALGWSHDVAALLLGVLLYLVAIMVVSYGLSVWFTGMTLNFAVLAYKKDEKNILELPEDDEELIEPVPNPELKDLEPKPVDGEADKKD</sequence>
<reference evidence="3" key="1">
    <citation type="submission" date="2019-03" db="EMBL/GenBank/DDBJ databases">
        <title>Lake Tanganyika Metagenome-Assembled Genomes (MAGs).</title>
        <authorList>
            <person name="Tran P."/>
        </authorList>
    </citation>
    <scope>NUCLEOTIDE SEQUENCE</scope>
    <source>
        <strain evidence="3">K_DeepCast_150m_m2_040</strain>
    </source>
</reference>
<feature type="transmembrane region" description="Helical" evidence="2">
    <location>
        <begin position="75"/>
        <end position="99"/>
    </location>
</feature>
<keyword evidence="2" id="KW-0812">Transmembrane</keyword>
<dbReference type="EMBL" id="VGIR01000048">
    <property type="protein sequence ID" value="MBM3331872.1"/>
    <property type="molecule type" value="Genomic_DNA"/>
</dbReference>
<feature type="transmembrane region" description="Helical" evidence="2">
    <location>
        <begin position="162"/>
        <end position="191"/>
    </location>
</feature>
<evidence type="ECO:0000256" key="1">
    <source>
        <dbReference type="SAM" id="MobiDB-lite"/>
    </source>
</evidence>
<organism evidence="3 4">
    <name type="scientific">candidate division WOR-3 bacterium</name>
    <dbReference type="NCBI Taxonomy" id="2052148"/>
    <lineage>
        <taxon>Bacteria</taxon>
        <taxon>Bacteria division WOR-3</taxon>
    </lineage>
</organism>
<keyword evidence="2" id="KW-0472">Membrane</keyword>
<feature type="region of interest" description="Disordered" evidence="1">
    <location>
        <begin position="366"/>
        <end position="395"/>
    </location>
</feature>
<proteinExistence type="predicted"/>
<dbReference type="Proteomes" id="UP000779900">
    <property type="component" value="Unassembled WGS sequence"/>
</dbReference>
<gene>
    <name evidence="3" type="ORF">FJY68_08490</name>
</gene>
<evidence type="ECO:0000256" key="2">
    <source>
        <dbReference type="SAM" id="Phobius"/>
    </source>
</evidence>
<feature type="transmembrane region" description="Helical" evidence="2">
    <location>
        <begin position="316"/>
        <end position="341"/>
    </location>
</feature>
<accession>A0A938BTQ5</accession>
<dbReference type="AlphaFoldDB" id="A0A938BTQ5"/>
<evidence type="ECO:0000313" key="4">
    <source>
        <dbReference type="Proteomes" id="UP000779900"/>
    </source>
</evidence>
<feature type="transmembrane region" description="Helical" evidence="2">
    <location>
        <begin position="24"/>
        <end position="55"/>
    </location>
</feature>
<protein>
    <submittedName>
        <fullName evidence="3">Uncharacterized protein</fullName>
    </submittedName>
</protein>
<keyword evidence="2" id="KW-1133">Transmembrane helix</keyword>
<name>A0A938BTQ5_UNCW3</name>
<feature type="compositionally biased region" description="Basic and acidic residues" evidence="1">
    <location>
        <begin position="378"/>
        <end position="395"/>
    </location>
</feature>
<feature type="transmembrane region" description="Helical" evidence="2">
    <location>
        <begin position="134"/>
        <end position="156"/>
    </location>
</feature>
<comment type="caution">
    <text evidence="3">The sequence shown here is derived from an EMBL/GenBank/DDBJ whole genome shotgun (WGS) entry which is preliminary data.</text>
</comment>